<evidence type="ECO:0000259" key="17">
    <source>
        <dbReference type="Pfam" id="PF00224"/>
    </source>
</evidence>
<dbReference type="InterPro" id="IPR015806">
    <property type="entry name" value="Pyrv_Knase_insert_dom_sf"/>
</dbReference>
<keyword evidence="11 16" id="KW-0460">Magnesium</keyword>
<evidence type="ECO:0000256" key="12">
    <source>
        <dbReference type="ARBA" id="ARBA00022958"/>
    </source>
</evidence>
<dbReference type="PRINTS" id="PR01050">
    <property type="entry name" value="PYRUVTKNASE"/>
</dbReference>
<comment type="cofactor">
    <cofactor evidence="1">
        <name>K(+)</name>
        <dbReference type="ChEBI" id="CHEBI:29103"/>
    </cofactor>
</comment>
<reference evidence="19 20" key="1">
    <citation type="journal article" date="2021" name="Sci. Rep.">
        <title>The distribution of antibiotic resistance genes in chicken gut microbiota commensals.</title>
        <authorList>
            <person name="Juricova H."/>
            <person name="Matiasovicova J."/>
            <person name="Kubasova T."/>
            <person name="Cejkova D."/>
            <person name="Rychlik I."/>
        </authorList>
    </citation>
    <scope>NUCLEOTIDE SEQUENCE [LARGE SCALE GENOMIC DNA]</scope>
    <source>
        <strain evidence="19 20">An574</strain>
    </source>
</reference>
<evidence type="ECO:0000256" key="5">
    <source>
        <dbReference type="ARBA" id="ARBA00018587"/>
    </source>
</evidence>
<evidence type="ECO:0000256" key="11">
    <source>
        <dbReference type="ARBA" id="ARBA00022842"/>
    </source>
</evidence>
<keyword evidence="12" id="KW-0630">Potassium</keyword>
<keyword evidence="20" id="KW-1185">Reference proteome</keyword>
<keyword evidence="9 16" id="KW-0418">Kinase</keyword>
<evidence type="ECO:0000256" key="13">
    <source>
        <dbReference type="ARBA" id="ARBA00023152"/>
    </source>
</evidence>
<proteinExistence type="inferred from homology"/>
<evidence type="ECO:0000256" key="4">
    <source>
        <dbReference type="ARBA" id="ARBA00012142"/>
    </source>
</evidence>
<comment type="catalytic activity">
    <reaction evidence="16">
        <text>pyruvate + ATP = phosphoenolpyruvate + ADP + H(+)</text>
        <dbReference type="Rhea" id="RHEA:18157"/>
        <dbReference type="ChEBI" id="CHEBI:15361"/>
        <dbReference type="ChEBI" id="CHEBI:15378"/>
        <dbReference type="ChEBI" id="CHEBI:30616"/>
        <dbReference type="ChEBI" id="CHEBI:58702"/>
        <dbReference type="ChEBI" id="CHEBI:456216"/>
        <dbReference type="EC" id="2.7.1.40"/>
    </reaction>
</comment>
<dbReference type="EMBL" id="JACJKU010000001">
    <property type="protein sequence ID" value="MBM6939916.1"/>
    <property type="molecule type" value="Genomic_DNA"/>
</dbReference>
<sequence length="473" mass="51826">MKKTKIVSTLGPASTDVDTIVKLINAGANIFRFNFSHGDHPEHLGRLNNVHKAEEITGKKVGIMLDTKGAEIRTTVQKDGKIEYNIGDEVRISMDDSIEGTHDKIAVTYEGLYDDVHEGGHVLFDDGLIDMLVEKKDEANKELVCKVLNHGILGSRKGVNAPGVSINLPGITEKDSSDIRFGLDNGINYISASFVRKAQDVLDIRELLKEKNMEDVQIFPKIESQEGIDNFEEIIQVADGLMVPRGDMGVEIPAENVPLVQKRMIRRCNVLGKPVITATQMLDSMQENPRPTRAEVSDVANAVFDGTDATMLSGESANGDYPVESVATMSRIDVKAENNLDQFGTETFNFDKSDVTETIGSAVANAARDLNIKTIVAATASGYTARMISKYRPHADIVALTFDERTQKGLMINWGVQPYVVEKPGNTDEMFKLANDEVKKLGFANEGDKIIVIAGLPVGNKGTTNMMRIQTVK</sequence>
<dbReference type="InterPro" id="IPR036918">
    <property type="entry name" value="Pyrv_Knase_C_sf"/>
</dbReference>
<keyword evidence="6 16" id="KW-0808">Transferase</keyword>
<dbReference type="Pfam" id="PF00224">
    <property type="entry name" value="PK"/>
    <property type="match status" value="1"/>
</dbReference>
<keyword evidence="14 19" id="KW-0670">Pyruvate</keyword>
<evidence type="ECO:0000256" key="14">
    <source>
        <dbReference type="ARBA" id="ARBA00023317"/>
    </source>
</evidence>
<evidence type="ECO:0000256" key="7">
    <source>
        <dbReference type="ARBA" id="ARBA00022723"/>
    </source>
</evidence>
<dbReference type="EC" id="2.7.1.40" evidence="4 15"/>
<keyword evidence="13 16" id="KW-0324">Glycolysis</keyword>
<dbReference type="Proteomes" id="UP000785625">
    <property type="component" value="Unassembled WGS sequence"/>
</dbReference>
<dbReference type="NCBIfam" id="NF004491">
    <property type="entry name" value="PRK05826.1"/>
    <property type="match status" value="1"/>
</dbReference>
<comment type="pathway">
    <text evidence="2 16">Carbohydrate degradation; glycolysis; pyruvate from D-glyceraldehyde 3-phosphate: step 5/5.</text>
</comment>
<evidence type="ECO:0000313" key="20">
    <source>
        <dbReference type="Proteomes" id="UP000785625"/>
    </source>
</evidence>
<dbReference type="InterPro" id="IPR015793">
    <property type="entry name" value="Pyrv_Knase_brl"/>
</dbReference>
<organism evidence="19 20">
    <name type="scientific">Limosilactobacillus coleohominis</name>
    <dbReference type="NCBI Taxonomy" id="181675"/>
    <lineage>
        <taxon>Bacteria</taxon>
        <taxon>Bacillati</taxon>
        <taxon>Bacillota</taxon>
        <taxon>Bacilli</taxon>
        <taxon>Lactobacillales</taxon>
        <taxon>Lactobacillaceae</taxon>
        <taxon>Limosilactobacillus</taxon>
    </lineage>
</organism>
<evidence type="ECO:0000313" key="19">
    <source>
        <dbReference type="EMBL" id="MBM6939916.1"/>
    </source>
</evidence>
<dbReference type="Pfam" id="PF02887">
    <property type="entry name" value="PK_C"/>
    <property type="match status" value="1"/>
</dbReference>
<evidence type="ECO:0000259" key="18">
    <source>
        <dbReference type="Pfam" id="PF02887"/>
    </source>
</evidence>
<keyword evidence="10" id="KW-0067">ATP-binding</keyword>
<feature type="domain" description="Pyruvate kinase barrel" evidence="17">
    <location>
        <begin position="1"/>
        <end position="326"/>
    </location>
</feature>
<comment type="caution">
    <text evidence="19">The sequence shown here is derived from an EMBL/GenBank/DDBJ whole genome shotgun (WGS) entry which is preliminary data.</text>
</comment>
<accession>A0ABS2GVS0</accession>
<keyword evidence="8" id="KW-0547">Nucleotide-binding</keyword>
<evidence type="ECO:0000256" key="3">
    <source>
        <dbReference type="ARBA" id="ARBA00008663"/>
    </source>
</evidence>
<comment type="similarity">
    <text evidence="3 16">Belongs to the pyruvate kinase family.</text>
</comment>
<gene>
    <name evidence="19" type="primary">pyk</name>
    <name evidence="19" type="ORF">H5975_00170</name>
</gene>
<dbReference type="Gene3D" id="3.40.1380.20">
    <property type="entry name" value="Pyruvate kinase, C-terminal domain"/>
    <property type="match status" value="1"/>
</dbReference>
<dbReference type="InterPro" id="IPR001697">
    <property type="entry name" value="Pyr_Knase"/>
</dbReference>
<dbReference type="InterPro" id="IPR040442">
    <property type="entry name" value="Pyrv_kinase-like_dom_sf"/>
</dbReference>
<dbReference type="Gene3D" id="3.20.20.60">
    <property type="entry name" value="Phosphoenolpyruvate-binding domains"/>
    <property type="match status" value="1"/>
</dbReference>
<dbReference type="SUPFAM" id="SSF50800">
    <property type="entry name" value="PK beta-barrel domain-like"/>
    <property type="match status" value="1"/>
</dbReference>
<dbReference type="InterPro" id="IPR011037">
    <property type="entry name" value="Pyrv_Knase-like_insert_dom_sf"/>
</dbReference>
<protein>
    <recommendedName>
        <fullName evidence="5 15">Pyruvate kinase</fullName>
        <ecNumber evidence="4 15">2.7.1.40</ecNumber>
    </recommendedName>
</protein>
<evidence type="ECO:0000256" key="10">
    <source>
        <dbReference type="ARBA" id="ARBA00022840"/>
    </source>
</evidence>
<keyword evidence="7" id="KW-0479">Metal-binding</keyword>
<evidence type="ECO:0000256" key="8">
    <source>
        <dbReference type="ARBA" id="ARBA00022741"/>
    </source>
</evidence>
<dbReference type="PANTHER" id="PTHR11817">
    <property type="entry name" value="PYRUVATE KINASE"/>
    <property type="match status" value="1"/>
</dbReference>
<evidence type="ECO:0000256" key="9">
    <source>
        <dbReference type="ARBA" id="ARBA00022777"/>
    </source>
</evidence>
<evidence type="ECO:0000256" key="1">
    <source>
        <dbReference type="ARBA" id="ARBA00001958"/>
    </source>
</evidence>
<dbReference type="InterPro" id="IPR015795">
    <property type="entry name" value="Pyrv_Knase_C"/>
</dbReference>
<evidence type="ECO:0000256" key="16">
    <source>
        <dbReference type="RuleBase" id="RU000504"/>
    </source>
</evidence>
<dbReference type="NCBIfam" id="NF004978">
    <property type="entry name" value="PRK06354.1"/>
    <property type="match status" value="1"/>
</dbReference>
<dbReference type="GO" id="GO:0016301">
    <property type="term" value="F:kinase activity"/>
    <property type="evidence" value="ECO:0007669"/>
    <property type="project" value="UniProtKB-KW"/>
</dbReference>
<evidence type="ECO:0000256" key="15">
    <source>
        <dbReference type="NCBIfam" id="TIGR01064"/>
    </source>
</evidence>
<evidence type="ECO:0000256" key="6">
    <source>
        <dbReference type="ARBA" id="ARBA00022679"/>
    </source>
</evidence>
<dbReference type="SUPFAM" id="SSF51621">
    <property type="entry name" value="Phosphoenolpyruvate/pyruvate domain"/>
    <property type="match status" value="1"/>
</dbReference>
<evidence type="ECO:0000256" key="2">
    <source>
        <dbReference type="ARBA" id="ARBA00004997"/>
    </source>
</evidence>
<name>A0ABS2GVS0_9LACO</name>
<dbReference type="InterPro" id="IPR015813">
    <property type="entry name" value="Pyrv/PenolPyrv_kinase-like_dom"/>
</dbReference>
<dbReference type="GO" id="GO:0004743">
    <property type="term" value="F:pyruvate kinase activity"/>
    <property type="evidence" value="ECO:0007669"/>
    <property type="project" value="UniProtKB-EC"/>
</dbReference>
<dbReference type="Gene3D" id="2.40.33.10">
    <property type="entry name" value="PK beta-barrel domain-like"/>
    <property type="match status" value="1"/>
</dbReference>
<feature type="domain" description="Pyruvate kinase C-terminal" evidence="18">
    <location>
        <begin position="357"/>
        <end position="469"/>
    </location>
</feature>
<dbReference type="NCBIfam" id="TIGR01064">
    <property type="entry name" value="pyruv_kin"/>
    <property type="match status" value="1"/>
</dbReference>
<dbReference type="RefSeq" id="WP_178660780.1">
    <property type="nucleotide sequence ID" value="NZ_CALVGD010000115.1"/>
</dbReference>
<dbReference type="SUPFAM" id="SSF52935">
    <property type="entry name" value="PK C-terminal domain-like"/>
    <property type="match status" value="1"/>
</dbReference>